<feature type="region of interest" description="Disordered" evidence="6">
    <location>
        <begin position="507"/>
        <end position="526"/>
    </location>
</feature>
<evidence type="ECO:0000256" key="5">
    <source>
        <dbReference type="PROSITE-ProRule" id="PRU00042"/>
    </source>
</evidence>
<feature type="non-terminal residue" evidence="8">
    <location>
        <position position="1"/>
    </location>
</feature>
<dbReference type="SUPFAM" id="SSF57667">
    <property type="entry name" value="beta-beta-alpha zinc fingers"/>
    <property type="match status" value="1"/>
</dbReference>
<feature type="region of interest" description="Disordered" evidence="6">
    <location>
        <begin position="477"/>
        <end position="499"/>
    </location>
</feature>
<dbReference type="InterPro" id="IPR036236">
    <property type="entry name" value="Znf_C2H2_sf"/>
</dbReference>
<gene>
    <name evidence="8" type="primary">Znf831</name>
    <name evidence="8" type="ORF">THIORB_R11982</name>
</gene>
<comment type="caution">
    <text evidence="8">The sequence shown here is derived from an EMBL/GenBank/DDBJ whole genome shotgun (WGS) entry which is preliminary data.</text>
</comment>
<feature type="region of interest" description="Disordered" evidence="6">
    <location>
        <begin position="544"/>
        <end position="567"/>
    </location>
</feature>
<feature type="compositionally biased region" description="Basic and acidic residues" evidence="6">
    <location>
        <begin position="243"/>
        <end position="253"/>
    </location>
</feature>
<evidence type="ECO:0000256" key="2">
    <source>
        <dbReference type="ARBA" id="ARBA00022737"/>
    </source>
</evidence>
<protein>
    <submittedName>
        <fullName evidence="8">ZN831 protein</fullName>
    </submittedName>
</protein>
<feature type="compositionally biased region" description="Polar residues" evidence="6">
    <location>
        <begin position="152"/>
        <end position="170"/>
    </location>
</feature>
<keyword evidence="2" id="KW-0677">Repeat</keyword>
<dbReference type="PROSITE" id="PS00028">
    <property type="entry name" value="ZINC_FINGER_C2H2_1"/>
    <property type="match status" value="2"/>
</dbReference>
<dbReference type="PANTHER" id="PTHR47166:SF1">
    <property type="entry name" value="ZINC FINGER PROTEIN 831"/>
    <property type="match status" value="1"/>
</dbReference>
<sequence>LYLKALTVPLYQPLQAGCWQPRGPLVSGRSCVHLESSSVPLILNPLLPSEGTEQPPSLFPKQLGQTLTLKIVSTLPLLSSPSSCANASAVSPGKSKKAGKYICKHCGRDCLKPSVLEKHIRSHTGERPFPCTTCGIAFKTQSNLYKHRRTQTHVNNTRAPSDPDNSGTVEQNEKSAESTTSQQGSTLPGGTGEDKGVQMEHVSSETSAGTKKLPNDLPPPATSNSSFASENQETTNQSSHSKANQEEVPEREPQSLSSPGALPNGQCQRKKIREQRTPSTNKHIQLQRQQATSWDKQWDYKASECKLKKCESTDSGYLSRSDSVELPLAPPSPPQGLCQPGAEPEPPPGLRSPAKPEPAQRAATSMLEKKRLEEHISKLISHNKSVVDDTQLDNVRPRKTVLSKQGSIDLPMPYTYKDSFHFDIRTCDVNRKKNLSLCSAKSTFAPLEKCKPVFFHSVPTQFSTTIDAVPVTRSNSLPVAEGSGAARDRAGSSQKPSLVRMPVSPSAAALLPGNNPPPDSLDFPSSHPRALVRQAAVDDLPLSNAAEHPLPSEELPGSNRLGVKNKRRNQRKLKMFSHEKWQMYGDETFKIIYQKMKSS</sequence>
<evidence type="ECO:0000256" key="4">
    <source>
        <dbReference type="ARBA" id="ARBA00022833"/>
    </source>
</evidence>
<organism evidence="8 9">
    <name type="scientific">Thinocorus orbignyianus</name>
    <dbReference type="NCBI Taxonomy" id="161742"/>
    <lineage>
        <taxon>Eukaryota</taxon>
        <taxon>Metazoa</taxon>
        <taxon>Chordata</taxon>
        <taxon>Craniata</taxon>
        <taxon>Vertebrata</taxon>
        <taxon>Euteleostomi</taxon>
        <taxon>Archelosauria</taxon>
        <taxon>Archosauria</taxon>
        <taxon>Dinosauria</taxon>
        <taxon>Saurischia</taxon>
        <taxon>Theropoda</taxon>
        <taxon>Coelurosauria</taxon>
        <taxon>Aves</taxon>
        <taxon>Neognathae</taxon>
        <taxon>Neoaves</taxon>
        <taxon>Aequornithes</taxon>
        <taxon>Ciconiiformes</taxon>
        <taxon>Thinocoridae</taxon>
        <taxon>Thinocorus</taxon>
    </lineage>
</organism>
<feature type="non-terminal residue" evidence="8">
    <location>
        <position position="599"/>
    </location>
</feature>
<feature type="region of interest" description="Disordered" evidence="6">
    <location>
        <begin position="150"/>
        <end position="296"/>
    </location>
</feature>
<dbReference type="FunFam" id="3.30.160.60:FF:000710">
    <property type="entry name" value="Zinc finger protein 768"/>
    <property type="match status" value="1"/>
</dbReference>
<dbReference type="InterPro" id="IPR013087">
    <property type="entry name" value="Znf_C2H2_type"/>
</dbReference>
<dbReference type="OrthoDB" id="6077919at2759"/>
<dbReference type="PANTHER" id="PTHR47166">
    <property type="entry name" value="ZINC FINGER PROTEIN 831"/>
    <property type="match status" value="1"/>
</dbReference>
<keyword evidence="9" id="KW-1185">Reference proteome</keyword>
<name>A0A7L1XFL3_9AVES</name>
<evidence type="ECO:0000256" key="1">
    <source>
        <dbReference type="ARBA" id="ARBA00022723"/>
    </source>
</evidence>
<proteinExistence type="predicted"/>
<accession>A0A7L1XFL3</accession>
<keyword evidence="3 5" id="KW-0863">Zinc-finger</keyword>
<dbReference type="Pfam" id="PF00096">
    <property type="entry name" value="zf-C2H2"/>
    <property type="match status" value="1"/>
</dbReference>
<feature type="region of interest" description="Disordered" evidence="6">
    <location>
        <begin position="310"/>
        <end position="366"/>
    </location>
</feature>
<dbReference type="Proteomes" id="UP000565698">
    <property type="component" value="Unassembled WGS sequence"/>
</dbReference>
<evidence type="ECO:0000256" key="6">
    <source>
        <dbReference type="SAM" id="MobiDB-lite"/>
    </source>
</evidence>
<feature type="compositionally biased region" description="Polar residues" evidence="6">
    <location>
        <begin position="222"/>
        <end position="242"/>
    </location>
</feature>
<dbReference type="EMBL" id="VXBW01004301">
    <property type="protein sequence ID" value="NXP09021.1"/>
    <property type="molecule type" value="Genomic_DNA"/>
</dbReference>
<evidence type="ECO:0000256" key="3">
    <source>
        <dbReference type="ARBA" id="ARBA00022771"/>
    </source>
</evidence>
<evidence type="ECO:0000259" key="7">
    <source>
        <dbReference type="PROSITE" id="PS50157"/>
    </source>
</evidence>
<keyword evidence="1" id="KW-0479">Metal-binding</keyword>
<dbReference type="GO" id="GO:0008270">
    <property type="term" value="F:zinc ion binding"/>
    <property type="evidence" value="ECO:0007669"/>
    <property type="project" value="UniProtKB-KW"/>
</dbReference>
<evidence type="ECO:0000313" key="8">
    <source>
        <dbReference type="EMBL" id="NXP09021.1"/>
    </source>
</evidence>
<reference evidence="8 9" key="1">
    <citation type="submission" date="2019-09" db="EMBL/GenBank/DDBJ databases">
        <title>Bird 10,000 Genomes (B10K) Project - Family phase.</title>
        <authorList>
            <person name="Zhang G."/>
        </authorList>
    </citation>
    <scope>NUCLEOTIDE SEQUENCE [LARGE SCALE GENOMIC DNA]</scope>
    <source>
        <strain evidence="8">B10K-DU-002-47</strain>
        <tissue evidence="8">Muscle</tissue>
    </source>
</reference>
<dbReference type="AlphaFoldDB" id="A0A7L1XFL3"/>
<feature type="compositionally biased region" description="Polar residues" evidence="6">
    <location>
        <begin position="277"/>
        <end position="295"/>
    </location>
</feature>
<feature type="compositionally biased region" description="Polar residues" evidence="6">
    <location>
        <begin position="177"/>
        <end position="188"/>
    </location>
</feature>
<keyword evidence="4" id="KW-0862">Zinc</keyword>
<dbReference type="PROSITE" id="PS50157">
    <property type="entry name" value="ZINC_FINGER_C2H2_2"/>
    <property type="match status" value="2"/>
</dbReference>
<dbReference type="SMART" id="SM00355">
    <property type="entry name" value="ZnF_C2H2"/>
    <property type="match status" value="2"/>
</dbReference>
<feature type="domain" description="C2H2-type" evidence="7">
    <location>
        <begin position="101"/>
        <end position="128"/>
    </location>
</feature>
<dbReference type="Gene3D" id="3.30.160.60">
    <property type="entry name" value="Classic Zinc Finger"/>
    <property type="match status" value="2"/>
</dbReference>
<feature type="domain" description="C2H2-type" evidence="7">
    <location>
        <begin position="129"/>
        <end position="158"/>
    </location>
</feature>
<evidence type="ECO:0000313" key="9">
    <source>
        <dbReference type="Proteomes" id="UP000565698"/>
    </source>
</evidence>